<proteinExistence type="predicted"/>
<comment type="caution">
    <text evidence="1">The sequence shown here is derived from an EMBL/GenBank/DDBJ whole genome shotgun (WGS) entry which is preliminary data.</text>
</comment>
<evidence type="ECO:0000313" key="2">
    <source>
        <dbReference type="Proteomes" id="UP000637383"/>
    </source>
</evidence>
<protein>
    <submittedName>
        <fullName evidence="1">Uncharacterized protein</fullName>
    </submittedName>
</protein>
<dbReference type="EMBL" id="JACJTU010000062">
    <property type="protein sequence ID" value="MBD2738916.1"/>
    <property type="molecule type" value="Genomic_DNA"/>
</dbReference>
<accession>A0ABR8KJI4</accession>
<dbReference type="RefSeq" id="WP_190959434.1">
    <property type="nucleotide sequence ID" value="NZ_JACJTU010000062.1"/>
</dbReference>
<organism evidence="1 2">
    <name type="scientific">Nostoc paludosum FACHB-159</name>
    <dbReference type="NCBI Taxonomy" id="2692908"/>
    <lineage>
        <taxon>Bacteria</taxon>
        <taxon>Bacillati</taxon>
        <taxon>Cyanobacteriota</taxon>
        <taxon>Cyanophyceae</taxon>
        <taxon>Nostocales</taxon>
        <taxon>Nostocaceae</taxon>
        <taxon>Nostoc</taxon>
    </lineage>
</organism>
<name>A0ABR8KJI4_9NOSO</name>
<gene>
    <name evidence="1" type="ORF">H6H03_34465</name>
</gene>
<keyword evidence="2" id="KW-1185">Reference proteome</keyword>
<dbReference type="Proteomes" id="UP000637383">
    <property type="component" value="Unassembled WGS sequence"/>
</dbReference>
<reference evidence="1 2" key="1">
    <citation type="journal article" date="2020" name="ISME J.">
        <title>Comparative genomics reveals insights into cyanobacterial evolution and habitat adaptation.</title>
        <authorList>
            <person name="Chen M.Y."/>
            <person name="Teng W.K."/>
            <person name="Zhao L."/>
            <person name="Hu C.X."/>
            <person name="Zhou Y.K."/>
            <person name="Han B.P."/>
            <person name="Song L.R."/>
            <person name="Shu W.S."/>
        </authorList>
    </citation>
    <scope>NUCLEOTIDE SEQUENCE [LARGE SCALE GENOMIC DNA]</scope>
    <source>
        <strain evidence="1 2">FACHB-159</strain>
    </source>
</reference>
<evidence type="ECO:0000313" key="1">
    <source>
        <dbReference type="EMBL" id="MBD2738916.1"/>
    </source>
</evidence>
<sequence length="140" mass="16762">MGRKRPLTEVIQLNSKRQNNSKKNKPIYYREGIFELSDHWEAWVLVDAKESDYDFLEEGTLDECLFALTNFISFEVTSKFLRHNLEPEEWSRKQQERREEIKQECYCQGRYEGRGWVIESVVDKLGLESMIEEGFFEPIQ</sequence>